<feature type="non-terminal residue" evidence="2">
    <location>
        <position position="1"/>
    </location>
</feature>
<comment type="caution">
    <text evidence="2">The sequence shown here is derived from an EMBL/GenBank/DDBJ whole genome shotgun (WGS) entry which is preliminary data.</text>
</comment>
<dbReference type="EMBL" id="JAADJZ010000016">
    <property type="protein sequence ID" value="KAF2869522.1"/>
    <property type="molecule type" value="Genomic_DNA"/>
</dbReference>
<gene>
    <name evidence="2" type="ORF">BDV95DRAFT_443207</name>
</gene>
<keyword evidence="1" id="KW-0812">Transmembrane</keyword>
<dbReference type="Proteomes" id="UP000481861">
    <property type="component" value="Unassembled WGS sequence"/>
</dbReference>
<keyword evidence="3" id="KW-1185">Reference proteome</keyword>
<sequence>FFDCEGHNVDCKTRGKPVLANPDIAGIGVIVGFLSTTCIAILIAFSVLFLDRYEKTINLFRKVFTKNKTEYVHDLQGPYWRSPVFWSHVLSKNLIAFSDTQLVTGLAVQFTALLQHCELSIYHFRVITELAFMTTITHLLAVITLRDYFVKNRWINLPRIIFMLANLGMLGYTSFVSYSYDIAGLDVSSSLACFFQGERPPLKAAFGGKWAALLIGAIGGHATVIAAMYILPEEKLEDGQWTYKWLGAILRTWLIAPAYTIYGVIIAGQTLTETQALGNSSVNITGSETAWGFGQFLPILLLALPIFAGWETFWEEKDEDRDNRFG</sequence>
<feature type="transmembrane region" description="Helical" evidence="1">
    <location>
        <begin position="24"/>
        <end position="50"/>
    </location>
</feature>
<reference evidence="2 3" key="1">
    <citation type="submission" date="2020-01" db="EMBL/GenBank/DDBJ databases">
        <authorList>
            <consortium name="DOE Joint Genome Institute"/>
            <person name="Haridas S."/>
            <person name="Albert R."/>
            <person name="Binder M."/>
            <person name="Bloem J."/>
            <person name="Labutti K."/>
            <person name="Salamov A."/>
            <person name="Andreopoulos B."/>
            <person name="Baker S.E."/>
            <person name="Barry K."/>
            <person name="Bills G."/>
            <person name="Bluhm B.H."/>
            <person name="Cannon C."/>
            <person name="Castanera R."/>
            <person name="Culley D.E."/>
            <person name="Daum C."/>
            <person name="Ezra D."/>
            <person name="Gonzalez J.B."/>
            <person name="Henrissat B."/>
            <person name="Kuo A."/>
            <person name="Liang C."/>
            <person name="Lipzen A."/>
            <person name="Lutzoni F."/>
            <person name="Magnuson J."/>
            <person name="Mondo S."/>
            <person name="Nolan M."/>
            <person name="Ohm R."/>
            <person name="Pangilinan J."/>
            <person name="Park H.-J.H."/>
            <person name="Ramirez L."/>
            <person name="Alfaro M."/>
            <person name="Sun H."/>
            <person name="Tritt A."/>
            <person name="Yoshinaga Y."/>
            <person name="Zwiers L.-H.L."/>
            <person name="Turgeon B.G."/>
            <person name="Goodwin S.B."/>
            <person name="Spatafora J.W."/>
            <person name="Crous P.W."/>
            <person name="Grigoriev I.V."/>
        </authorList>
    </citation>
    <scope>NUCLEOTIDE SEQUENCE [LARGE SCALE GENOMIC DNA]</scope>
    <source>
        <strain evidence="2 3">CBS 611.86</strain>
    </source>
</reference>
<keyword evidence="1" id="KW-0472">Membrane</keyword>
<dbReference type="AlphaFoldDB" id="A0A7C8MC49"/>
<evidence type="ECO:0000313" key="3">
    <source>
        <dbReference type="Proteomes" id="UP000481861"/>
    </source>
</evidence>
<feature type="transmembrane region" description="Helical" evidence="1">
    <location>
        <begin position="291"/>
        <end position="314"/>
    </location>
</feature>
<name>A0A7C8MC49_9PLEO</name>
<feature type="transmembrane region" description="Helical" evidence="1">
    <location>
        <begin position="252"/>
        <end position="271"/>
    </location>
</feature>
<accession>A0A7C8MC49</accession>
<keyword evidence="1" id="KW-1133">Transmembrane helix</keyword>
<feature type="transmembrane region" description="Helical" evidence="1">
    <location>
        <begin position="161"/>
        <end position="180"/>
    </location>
</feature>
<dbReference type="InterPro" id="IPR053018">
    <property type="entry name" value="Elsinochrome_Biosynth-Asso"/>
</dbReference>
<dbReference type="PANTHER" id="PTHR37577">
    <property type="entry name" value="INTEGRAL MEMBRANE PROTEIN"/>
    <property type="match status" value="1"/>
</dbReference>
<feature type="transmembrane region" description="Helical" evidence="1">
    <location>
        <begin position="210"/>
        <end position="231"/>
    </location>
</feature>
<evidence type="ECO:0000256" key="1">
    <source>
        <dbReference type="SAM" id="Phobius"/>
    </source>
</evidence>
<dbReference type="OrthoDB" id="5427664at2759"/>
<dbReference type="PANTHER" id="PTHR37577:SF1">
    <property type="entry name" value="INTEGRAL MEMBRANE PROTEIN"/>
    <property type="match status" value="1"/>
</dbReference>
<proteinExistence type="predicted"/>
<evidence type="ECO:0000313" key="2">
    <source>
        <dbReference type="EMBL" id="KAF2869522.1"/>
    </source>
</evidence>
<organism evidence="2 3">
    <name type="scientific">Massariosphaeria phaeospora</name>
    <dbReference type="NCBI Taxonomy" id="100035"/>
    <lineage>
        <taxon>Eukaryota</taxon>
        <taxon>Fungi</taxon>
        <taxon>Dikarya</taxon>
        <taxon>Ascomycota</taxon>
        <taxon>Pezizomycotina</taxon>
        <taxon>Dothideomycetes</taxon>
        <taxon>Pleosporomycetidae</taxon>
        <taxon>Pleosporales</taxon>
        <taxon>Pleosporales incertae sedis</taxon>
        <taxon>Massariosphaeria</taxon>
    </lineage>
</organism>
<protein>
    <submittedName>
        <fullName evidence="2">Uncharacterized protein</fullName>
    </submittedName>
</protein>
<feature type="non-terminal residue" evidence="2">
    <location>
        <position position="326"/>
    </location>
</feature>